<dbReference type="PANTHER" id="PTHR33284">
    <property type="entry name" value="RIBOSOMAL PROTEIN L25/GLN-TRNA SYNTHETASE, ANTI-CODON-BINDING DOMAIN-CONTAINING PROTEIN"/>
    <property type="match status" value="1"/>
</dbReference>
<dbReference type="GO" id="GO:0003735">
    <property type="term" value="F:structural constituent of ribosome"/>
    <property type="evidence" value="ECO:0007669"/>
    <property type="project" value="InterPro"/>
</dbReference>
<comment type="function">
    <text evidence="5">This is one of the proteins that binds to the 5S RNA in the ribosome where it forms part of the central protuberance.</text>
</comment>
<dbReference type="EMBL" id="CP011974">
    <property type="protein sequence ID" value="AKO90734.1"/>
    <property type="molecule type" value="Genomic_DNA"/>
</dbReference>
<reference evidence="8" key="2">
    <citation type="submission" date="2015-06" db="EMBL/GenBank/DDBJ databases">
        <title>Genome Sequence of Bacillus endophyticus and Analysis of its Companion Mechanism in the Ketogulonigenium vulgare-Bacillus strain Consortium.</title>
        <authorList>
            <person name="Jia N."/>
            <person name="Du J."/>
            <person name="Ding M.-Z."/>
            <person name="Gao F."/>
            <person name="Yuan Y.-J."/>
        </authorList>
    </citation>
    <scope>NUCLEOTIDE SEQUENCE [LARGE SCALE GENOMIC DNA]</scope>
    <source>
        <strain evidence="8">Hbe603</strain>
    </source>
</reference>
<dbReference type="NCBIfam" id="NF004612">
    <property type="entry name" value="PRK05943.1"/>
    <property type="match status" value="1"/>
</dbReference>
<dbReference type="InterPro" id="IPR001021">
    <property type="entry name" value="Ribosomal_bL25_long"/>
</dbReference>
<gene>
    <name evidence="5" type="primary">rplY</name>
    <name evidence="5" type="synonym">ctc</name>
    <name evidence="7" type="ORF">BEH_00370</name>
</gene>
<keyword evidence="3 5" id="KW-0689">Ribosomal protein</keyword>
<dbReference type="GeneID" id="93704311"/>
<accession>A0A0H4KER8</accession>
<dbReference type="InterPro" id="IPR029751">
    <property type="entry name" value="Ribosomal_L25_dom"/>
</dbReference>
<dbReference type="Pfam" id="PF01386">
    <property type="entry name" value="Ribosomal_L25p"/>
    <property type="match status" value="1"/>
</dbReference>
<evidence type="ECO:0000256" key="2">
    <source>
        <dbReference type="ARBA" id="ARBA00022884"/>
    </source>
</evidence>
<dbReference type="NCBIfam" id="NF004133">
    <property type="entry name" value="PRK05618.2-4"/>
    <property type="match status" value="1"/>
</dbReference>
<name>A0A1X7GSN3_9BACI</name>
<dbReference type="InterPro" id="IPR020930">
    <property type="entry name" value="Ribosomal_uL5_bac-type"/>
</dbReference>
<dbReference type="KEGG" id="beo:BEH_00370"/>
<dbReference type="Pfam" id="PF14693">
    <property type="entry name" value="Ribosomal_TL5_C"/>
    <property type="match status" value="1"/>
</dbReference>
<evidence type="ECO:0000313" key="7">
    <source>
        <dbReference type="EMBL" id="AKO90734.1"/>
    </source>
</evidence>
<dbReference type="HAMAP" id="MF_01334">
    <property type="entry name" value="Ribosomal_bL25_CTC"/>
    <property type="match status" value="1"/>
</dbReference>
<dbReference type="InterPro" id="IPR020056">
    <property type="entry name" value="Rbsml_bL25/Gln-tRNA_synth_N"/>
</dbReference>
<accession>A0A1X7GSN3</accession>
<dbReference type="InterPro" id="IPR020057">
    <property type="entry name" value="Ribosomal_bL25_b-dom"/>
</dbReference>
<dbReference type="PATRIC" id="fig|135735.6.peg.53"/>
<comment type="similarity">
    <text evidence="5">Belongs to the bacterial ribosomal protein bL25 family. CTC subfamily.</text>
</comment>
<evidence type="ECO:0000313" key="8">
    <source>
        <dbReference type="Proteomes" id="UP000036202"/>
    </source>
</evidence>
<proteinExistence type="inferred from homology"/>
<reference evidence="7 8" key="1">
    <citation type="journal article" date="2015" name="PLoS ONE">
        <title>Genome Sequence of Bacillus endophyticus and Analysis of Its Companion Mechanism in the Ketogulonigenium vulgare-Bacillus Strain Consortium.</title>
        <authorList>
            <person name="Jia N."/>
            <person name="Du J."/>
            <person name="Ding M.Z."/>
            <person name="Gao F."/>
            <person name="Yuan Y.J."/>
        </authorList>
    </citation>
    <scope>NUCLEOTIDE SEQUENCE [LARGE SCALE GENOMIC DNA]</scope>
    <source>
        <strain evidence="7 8">Hbe603</strain>
    </source>
</reference>
<evidence type="ECO:0000256" key="4">
    <source>
        <dbReference type="ARBA" id="ARBA00023274"/>
    </source>
</evidence>
<protein>
    <recommendedName>
        <fullName evidence="5">Large ribosomal subunit protein bL25</fullName>
    </recommendedName>
    <alternativeName>
        <fullName evidence="5">General stress protein CTC</fullName>
    </alternativeName>
</protein>
<dbReference type="RefSeq" id="WP_019395121.1">
    <property type="nucleotide sequence ID" value="NZ_ALIM01000036.1"/>
</dbReference>
<dbReference type="PANTHER" id="PTHR33284:SF1">
    <property type="entry name" value="RIBOSOMAL PROTEIN L25_GLN-TRNA SYNTHETASE, ANTI-CODON-BINDING DOMAIN-CONTAINING PROTEIN"/>
    <property type="match status" value="1"/>
</dbReference>
<evidence type="ECO:0000256" key="3">
    <source>
        <dbReference type="ARBA" id="ARBA00022980"/>
    </source>
</evidence>
<dbReference type="GO" id="GO:0006412">
    <property type="term" value="P:translation"/>
    <property type="evidence" value="ECO:0007669"/>
    <property type="project" value="UniProtKB-UniRule"/>
</dbReference>
<sequence>MSNQLQAQVREDLKRSATRKLREDGSVPAVVYGYNQNSKSIFLDSVDFIKTMREVGRNGVLTLVVEKDKFPVMLHDVQVDPLKDQVVHADFYVVNMKEEVDAEVTVSLVGEPAGVKDGGVLSQALNEISVRALPNDVPSVIEVDVSQLSINDSITISDIPKEGKYEITNEDLEETIASVLPPRQVEEVEDETAAEETEQTEEAKDQE</sequence>
<feature type="compositionally biased region" description="Acidic residues" evidence="6">
    <location>
        <begin position="187"/>
        <end position="200"/>
    </location>
</feature>
<keyword evidence="1 5" id="KW-0699">rRNA-binding</keyword>
<dbReference type="Gene3D" id="2.40.240.10">
    <property type="entry name" value="Ribosomal Protein L25, Chain P"/>
    <property type="match status" value="1"/>
</dbReference>
<dbReference type="SUPFAM" id="SSF50715">
    <property type="entry name" value="Ribosomal protein L25-like"/>
    <property type="match status" value="1"/>
</dbReference>
<organism evidence="7 8">
    <name type="scientific">Priestia filamentosa</name>
    <dbReference type="NCBI Taxonomy" id="1402861"/>
    <lineage>
        <taxon>Bacteria</taxon>
        <taxon>Bacillati</taxon>
        <taxon>Bacillota</taxon>
        <taxon>Bacilli</taxon>
        <taxon>Bacillales</taxon>
        <taxon>Bacillaceae</taxon>
        <taxon>Priestia</taxon>
    </lineage>
</organism>
<dbReference type="Proteomes" id="UP000036202">
    <property type="component" value="Chromosome"/>
</dbReference>
<dbReference type="NCBIfam" id="TIGR00731">
    <property type="entry name" value="bL25_bact_ctc"/>
    <property type="match status" value="1"/>
</dbReference>
<comment type="subunit">
    <text evidence="5">Part of the 50S ribosomal subunit; part of the 5S rRNA/L5/L18/L25 subcomplex. Contacts the 5S rRNA. Binds to the 5S rRNA independently of L5 and L18.</text>
</comment>
<dbReference type="InterPro" id="IPR037121">
    <property type="entry name" value="Ribosomal_bL25_C"/>
</dbReference>
<dbReference type="CDD" id="cd00495">
    <property type="entry name" value="Ribosomal_L25_TL5_CTC"/>
    <property type="match status" value="1"/>
</dbReference>
<keyword evidence="4 5" id="KW-0687">Ribonucleoprotein</keyword>
<evidence type="ECO:0000256" key="1">
    <source>
        <dbReference type="ARBA" id="ARBA00022730"/>
    </source>
</evidence>
<dbReference type="OrthoDB" id="9790002at2"/>
<keyword evidence="8" id="KW-1185">Reference proteome</keyword>
<dbReference type="InterPro" id="IPR011035">
    <property type="entry name" value="Ribosomal_bL25/Gln-tRNA_synth"/>
</dbReference>
<evidence type="ECO:0000256" key="6">
    <source>
        <dbReference type="SAM" id="MobiDB-lite"/>
    </source>
</evidence>
<dbReference type="GO" id="GO:0008097">
    <property type="term" value="F:5S rRNA binding"/>
    <property type="evidence" value="ECO:0007669"/>
    <property type="project" value="InterPro"/>
</dbReference>
<evidence type="ECO:0000256" key="5">
    <source>
        <dbReference type="HAMAP-Rule" id="MF_01334"/>
    </source>
</evidence>
<dbReference type="GO" id="GO:0022625">
    <property type="term" value="C:cytosolic large ribosomal subunit"/>
    <property type="evidence" value="ECO:0007669"/>
    <property type="project" value="TreeGrafter"/>
</dbReference>
<keyword evidence="2 5" id="KW-0694">RNA-binding</keyword>
<dbReference type="AlphaFoldDB" id="A0A1X7GSN3"/>
<feature type="region of interest" description="Disordered" evidence="6">
    <location>
        <begin position="180"/>
        <end position="207"/>
    </location>
</feature>
<dbReference type="Gene3D" id="2.170.120.20">
    <property type="entry name" value="Ribosomal protein L25, beta domain"/>
    <property type="match status" value="1"/>
</dbReference>